<sequence>MKRRALLVAGGAFAGSVLGGKGGRTAQAKQAVVQWPMFEWEKQRGFFPPGVGVLVPPPLAVYGDGEAYADAAAHQYLPAGEAEALRTHAVQVLGKRADLRRRPGFEPPKDAPSERVRVRTADGHYLTAHLDGWGDGDPRHAFPVALHELYDHVQVLRRRVRADGTPWAADALLLVAVHLDAEPDGPEPWPASVPVPDVRHDRPYRETKLAGAKARKVRRDLPRSDEDEGVWPSYRTPAGAFIAANWRYSLPHEW</sequence>
<organism evidence="1 2">
    <name type="scientific">Dactylosporangium maewongense</name>
    <dbReference type="NCBI Taxonomy" id="634393"/>
    <lineage>
        <taxon>Bacteria</taxon>
        <taxon>Bacillati</taxon>
        <taxon>Actinomycetota</taxon>
        <taxon>Actinomycetes</taxon>
        <taxon>Micromonosporales</taxon>
        <taxon>Micromonosporaceae</taxon>
        <taxon>Dactylosporangium</taxon>
    </lineage>
</organism>
<dbReference type="RefSeq" id="WP_344504257.1">
    <property type="nucleotide sequence ID" value="NZ_BAAAQD010000009.1"/>
</dbReference>
<gene>
    <name evidence="1" type="ORF">GCM10009827_047610</name>
</gene>
<protein>
    <submittedName>
        <fullName evidence="1">Uncharacterized protein</fullName>
    </submittedName>
</protein>
<reference evidence="1 2" key="1">
    <citation type="journal article" date="2019" name="Int. J. Syst. Evol. Microbiol.">
        <title>The Global Catalogue of Microorganisms (GCM) 10K type strain sequencing project: providing services to taxonomists for standard genome sequencing and annotation.</title>
        <authorList>
            <consortium name="The Broad Institute Genomics Platform"/>
            <consortium name="The Broad Institute Genome Sequencing Center for Infectious Disease"/>
            <person name="Wu L."/>
            <person name="Ma J."/>
        </authorList>
    </citation>
    <scope>NUCLEOTIDE SEQUENCE [LARGE SCALE GENOMIC DNA]</scope>
    <source>
        <strain evidence="1 2">JCM 15933</strain>
    </source>
</reference>
<evidence type="ECO:0000313" key="2">
    <source>
        <dbReference type="Proteomes" id="UP001501470"/>
    </source>
</evidence>
<evidence type="ECO:0000313" key="1">
    <source>
        <dbReference type="EMBL" id="GAA1525378.1"/>
    </source>
</evidence>
<comment type="caution">
    <text evidence="1">The sequence shown here is derived from an EMBL/GenBank/DDBJ whole genome shotgun (WGS) entry which is preliminary data.</text>
</comment>
<proteinExistence type="predicted"/>
<dbReference type="Proteomes" id="UP001501470">
    <property type="component" value="Unassembled WGS sequence"/>
</dbReference>
<keyword evidence="2" id="KW-1185">Reference proteome</keyword>
<name>A0ABN2AUG2_9ACTN</name>
<dbReference type="EMBL" id="BAAAQD010000009">
    <property type="protein sequence ID" value="GAA1525378.1"/>
    <property type="molecule type" value="Genomic_DNA"/>
</dbReference>
<accession>A0ABN2AUG2</accession>